<dbReference type="Pfam" id="PF07521">
    <property type="entry name" value="RMMBL"/>
    <property type="match status" value="1"/>
</dbReference>
<comment type="subcellular location">
    <subcellularLocation>
        <location evidence="2">Cytoplasm</location>
    </subcellularLocation>
</comment>
<proteinExistence type="predicted"/>
<dbReference type="InterPro" id="IPR036866">
    <property type="entry name" value="RibonucZ/Hydroxyglut_hydro"/>
</dbReference>
<gene>
    <name evidence="12" type="ORF">COU96_01650</name>
</gene>
<comment type="caution">
    <text evidence="12">The sequence shown here is derived from an EMBL/GenBank/DDBJ whole genome shotgun (WGS) entry which is preliminary data.</text>
</comment>
<keyword evidence="4" id="KW-0540">Nuclease</keyword>
<evidence type="ECO:0000313" key="12">
    <source>
        <dbReference type="EMBL" id="PJE69083.1"/>
    </source>
</evidence>
<dbReference type="PANTHER" id="PTHR43694:SF1">
    <property type="entry name" value="RIBONUCLEASE J"/>
    <property type="match status" value="1"/>
</dbReference>
<dbReference type="Pfam" id="PF17770">
    <property type="entry name" value="RNase_J_C"/>
    <property type="match status" value="1"/>
</dbReference>
<evidence type="ECO:0000256" key="3">
    <source>
        <dbReference type="ARBA" id="ARBA00022490"/>
    </source>
</evidence>
<dbReference type="EMBL" id="PFEL01000063">
    <property type="protein sequence ID" value="PJE69083.1"/>
    <property type="molecule type" value="Genomic_DNA"/>
</dbReference>
<dbReference type="SUPFAM" id="SSF56281">
    <property type="entry name" value="Metallo-hydrolase/oxidoreductase"/>
    <property type="match status" value="1"/>
</dbReference>
<evidence type="ECO:0000259" key="10">
    <source>
        <dbReference type="Pfam" id="PF07521"/>
    </source>
</evidence>
<evidence type="ECO:0000313" key="13">
    <source>
        <dbReference type="Proteomes" id="UP000229500"/>
    </source>
</evidence>
<evidence type="ECO:0000256" key="9">
    <source>
        <dbReference type="ARBA" id="ARBA00022884"/>
    </source>
</evidence>
<feature type="domain" description="Ribonuclease J C-terminal" evidence="11">
    <location>
        <begin position="109"/>
        <end position="211"/>
    </location>
</feature>
<evidence type="ECO:0000256" key="4">
    <source>
        <dbReference type="ARBA" id="ARBA00022722"/>
    </source>
</evidence>
<keyword evidence="7" id="KW-0862">Zinc</keyword>
<evidence type="ECO:0000256" key="5">
    <source>
        <dbReference type="ARBA" id="ARBA00022723"/>
    </source>
</evidence>
<protein>
    <submittedName>
        <fullName evidence="12">Ribonuclease J</fullName>
    </submittedName>
</protein>
<keyword evidence="6" id="KW-0378">Hydrolase</keyword>
<dbReference type="Gene3D" id="3.10.20.580">
    <property type="match status" value="1"/>
</dbReference>
<dbReference type="InterPro" id="IPR041636">
    <property type="entry name" value="RNase_J_C"/>
</dbReference>
<dbReference type="InterPro" id="IPR011108">
    <property type="entry name" value="RMMBL"/>
</dbReference>
<dbReference type="Gene3D" id="3.60.15.10">
    <property type="entry name" value="Ribonuclease Z/Hydroxyacylglutathione hydrolase-like"/>
    <property type="match status" value="1"/>
</dbReference>
<dbReference type="FunFam" id="3.10.20.580:FF:000001">
    <property type="entry name" value="Ribonuclease J"/>
    <property type="match status" value="1"/>
</dbReference>
<keyword evidence="8" id="KW-0269">Exonuclease</keyword>
<keyword evidence="9" id="KW-0694">RNA-binding</keyword>
<reference evidence="13" key="1">
    <citation type="submission" date="2017-09" db="EMBL/GenBank/DDBJ databases">
        <title>Depth-based differentiation of microbial function through sediment-hosted aquifers and enrichment of novel symbionts in the deep terrestrial subsurface.</title>
        <authorList>
            <person name="Probst A.J."/>
            <person name="Ladd B."/>
            <person name="Jarett J.K."/>
            <person name="Geller-Mcgrath D.E."/>
            <person name="Sieber C.M.K."/>
            <person name="Emerson J.B."/>
            <person name="Anantharaman K."/>
            <person name="Thomas B.C."/>
            <person name="Malmstrom R."/>
            <person name="Stieglmeier M."/>
            <person name="Klingl A."/>
            <person name="Woyke T."/>
            <person name="Ryan C.M."/>
            <person name="Banfield J.F."/>
        </authorList>
    </citation>
    <scope>NUCLEOTIDE SEQUENCE [LARGE SCALE GENOMIC DNA]</scope>
</reference>
<evidence type="ECO:0000256" key="2">
    <source>
        <dbReference type="ARBA" id="ARBA00004496"/>
    </source>
</evidence>
<dbReference type="AlphaFoldDB" id="A0A2M8L5H5"/>
<dbReference type="GO" id="GO:0046872">
    <property type="term" value="F:metal ion binding"/>
    <property type="evidence" value="ECO:0007669"/>
    <property type="project" value="UniProtKB-KW"/>
</dbReference>
<evidence type="ECO:0000259" key="11">
    <source>
        <dbReference type="Pfam" id="PF17770"/>
    </source>
</evidence>
<evidence type="ECO:0000256" key="7">
    <source>
        <dbReference type="ARBA" id="ARBA00022833"/>
    </source>
</evidence>
<dbReference type="GO" id="GO:0003723">
    <property type="term" value="F:RNA binding"/>
    <property type="evidence" value="ECO:0007669"/>
    <property type="project" value="UniProtKB-KW"/>
</dbReference>
<evidence type="ECO:0000256" key="8">
    <source>
        <dbReference type="ARBA" id="ARBA00022839"/>
    </source>
</evidence>
<evidence type="ECO:0000256" key="6">
    <source>
        <dbReference type="ARBA" id="ARBA00022801"/>
    </source>
</evidence>
<evidence type="ECO:0000256" key="1">
    <source>
        <dbReference type="ARBA" id="ARBA00001947"/>
    </source>
</evidence>
<comment type="cofactor">
    <cofactor evidence="1">
        <name>Zn(2+)</name>
        <dbReference type="ChEBI" id="CHEBI:29105"/>
    </cofactor>
</comment>
<feature type="domain" description="Zn-dependent metallo-hydrolase RNA specificity" evidence="10">
    <location>
        <begin position="20"/>
        <end position="62"/>
    </location>
</feature>
<sequence>DILRQKTKVFHYKMMDIHAGGHAHQEELKEMIKIMKPKFFLPIHGQYSMLVSHAELARESGIPEKNIVIAENGQIINLNQKEILVEKKSVPSNYVMVDGLGIGDVGEIVLRDRQMLARDGMFVIVAIIDKQTGQVKGSPDIISRGFVYLRESKELLAQTRKKVIEIVNRAAGSGGAVNWSYIKDEIRNKIGQFLYTKTQRRPIILPVVIEV</sequence>
<dbReference type="GO" id="GO:0005737">
    <property type="term" value="C:cytoplasm"/>
    <property type="evidence" value="ECO:0007669"/>
    <property type="project" value="UniProtKB-SubCell"/>
</dbReference>
<name>A0A2M8L5H5_9BACT</name>
<dbReference type="GO" id="GO:0004527">
    <property type="term" value="F:exonuclease activity"/>
    <property type="evidence" value="ECO:0007669"/>
    <property type="project" value="UniProtKB-KW"/>
</dbReference>
<keyword evidence="5" id="KW-0479">Metal-binding</keyword>
<organism evidence="12 13">
    <name type="scientific">Candidatus Shapirobacteria bacterium CG10_big_fil_rev_8_21_14_0_10_38_14</name>
    <dbReference type="NCBI Taxonomy" id="1974483"/>
    <lineage>
        <taxon>Bacteria</taxon>
        <taxon>Candidatus Shapironibacteriota</taxon>
    </lineage>
</organism>
<dbReference type="PANTHER" id="PTHR43694">
    <property type="entry name" value="RIBONUCLEASE J"/>
    <property type="match status" value="1"/>
</dbReference>
<accession>A0A2M8L5H5</accession>
<keyword evidence="3" id="KW-0963">Cytoplasm</keyword>
<feature type="non-terminal residue" evidence="12">
    <location>
        <position position="1"/>
    </location>
</feature>
<dbReference type="Proteomes" id="UP000229500">
    <property type="component" value="Unassembled WGS sequence"/>
</dbReference>